<dbReference type="AlphaFoldDB" id="A0A2W7NLS9"/>
<evidence type="ECO:0000313" key="1">
    <source>
        <dbReference type="EMBL" id="PZX17614.1"/>
    </source>
</evidence>
<reference evidence="1 2" key="1">
    <citation type="submission" date="2018-06" db="EMBL/GenBank/DDBJ databases">
        <title>Genomic Encyclopedia of Archaeal and Bacterial Type Strains, Phase II (KMG-II): from individual species to whole genera.</title>
        <authorList>
            <person name="Goeker M."/>
        </authorList>
    </citation>
    <scope>NUCLEOTIDE SEQUENCE [LARGE SCALE GENOMIC DNA]</scope>
    <source>
        <strain evidence="1 2">DSM 22009</strain>
    </source>
</reference>
<dbReference type="EMBL" id="QKZL01000004">
    <property type="protein sequence ID" value="PZX17614.1"/>
    <property type="molecule type" value="Genomic_DNA"/>
</dbReference>
<sequence length="144" mass="16057">MSSPRSISVSWQFTVGAAPDFWALSTIVTTCLGQADVKILRQDIAMRGDRVEFETDHGKLTILSEGDGYVTATMDIDAICPHETARQICFLLSRRVAGRFALANIHWHPTMQTLPPVDFTWGALRDMPYRFVAPASEVRPSYLA</sequence>
<proteinExistence type="predicted"/>
<name>A0A2W7NLS9_9RHOB</name>
<evidence type="ECO:0000313" key="2">
    <source>
        <dbReference type="Proteomes" id="UP000248916"/>
    </source>
</evidence>
<dbReference type="Proteomes" id="UP000248916">
    <property type="component" value="Unassembled WGS sequence"/>
</dbReference>
<protein>
    <submittedName>
        <fullName evidence="1">Uncharacterized protein</fullName>
    </submittedName>
</protein>
<keyword evidence="2" id="KW-1185">Reference proteome</keyword>
<organism evidence="1 2">
    <name type="scientific">Palleronia aestuarii</name>
    <dbReference type="NCBI Taxonomy" id="568105"/>
    <lineage>
        <taxon>Bacteria</taxon>
        <taxon>Pseudomonadati</taxon>
        <taxon>Pseudomonadota</taxon>
        <taxon>Alphaproteobacteria</taxon>
        <taxon>Rhodobacterales</taxon>
        <taxon>Roseobacteraceae</taxon>
        <taxon>Palleronia</taxon>
    </lineage>
</organism>
<dbReference type="RefSeq" id="WP_111536505.1">
    <property type="nucleotide sequence ID" value="NZ_QKZL01000004.1"/>
</dbReference>
<gene>
    <name evidence="1" type="ORF">LX81_01339</name>
</gene>
<comment type="caution">
    <text evidence="1">The sequence shown here is derived from an EMBL/GenBank/DDBJ whole genome shotgun (WGS) entry which is preliminary data.</text>
</comment>
<dbReference type="OrthoDB" id="7868501at2"/>
<accession>A0A2W7NLS9</accession>